<evidence type="ECO:0000256" key="3">
    <source>
        <dbReference type="ARBA" id="ARBA00022679"/>
    </source>
</evidence>
<dbReference type="GO" id="GO:0009103">
    <property type="term" value="P:lipopolysaccharide biosynthetic process"/>
    <property type="evidence" value="ECO:0007669"/>
    <property type="project" value="UniProtKB-KW"/>
</dbReference>
<dbReference type="AlphaFoldDB" id="A0A381ST81"/>
<evidence type="ECO:0000256" key="2">
    <source>
        <dbReference type="ARBA" id="ARBA00022676"/>
    </source>
</evidence>
<evidence type="ECO:0000256" key="5">
    <source>
        <dbReference type="ARBA" id="ARBA00022985"/>
    </source>
</evidence>
<protein>
    <recommendedName>
        <fullName evidence="8">Glycosyltransferase 2-like domain-containing protein</fullName>
    </recommendedName>
</protein>
<evidence type="ECO:0000256" key="4">
    <source>
        <dbReference type="ARBA" id="ARBA00022692"/>
    </source>
</evidence>
<evidence type="ECO:0000313" key="9">
    <source>
        <dbReference type="EMBL" id="SVA06689.1"/>
    </source>
</evidence>
<reference evidence="9" key="1">
    <citation type="submission" date="2018-05" db="EMBL/GenBank/DDBJ databases">
        <authorList>
            <person name="Lanie J.A."/>
            <person name="Ng W.-L."/>
            <person name="Kazmierczak K.M."/>
            <person name="Andrzejewski T.M."/>
            <person name="Davidsen T.M."/>
            <person name="Wayne K.J."/>
            <person name="Tettelin H."/>
            <person name="Glass J.I."/>
            <person name="Rusch D."/>
            <person name="Podicherti R."/>
            <person name="Tsui H.-C.T."/>
            <person name="Winkler M.E."/>
        </authorList>
    </citation>
    <scope>NUCLEOTIDE SEQUENCE</scope>
</reference>
<keyword evidence="7" id="KW-0472">Membrane</keyword>
<accession>A0A381ST81</accession>
<dbReference type="PANTHER" id="PTHR48090">
    <property type="entry name" value="UNDECAPRENYL-PHOSPHATE 4-DEOXY-4-FORMAMIDO-L-ARABINOSE TRANSFERASE-RELATED"/>
    <property type="match status" value="1"/>
</dbReference>
<evidence type="ECO:0000259" key="8">
    <source>
        <dbReference type="Pfam" id="PF00535"/>
    </source>
</evidence>
<sequence length="247" mass="28349">MINSPESTESKALEISIVIPIYNERENLTLLDEKITKSIKPLNKNYEVILVDDGSVDGSADLIRKLKNGNPHLRLIRFGRNHGQTAAFAAGFSKARGNIIVTMDADLQNDPADIPLLLEKINEYDVVCGWRHKRNDPWIKKLSSKIANAVRNALSEECIADTGCSLKAFRRTCFKNIKLYNGMHRFFPTLMKMEGFSVTQVKVGHYPRMHGYSKYNIRNRLFASFKDLLAIRWMKKRQINYDIIEED</sequence>
<dbReference type="InterPro" id="IPR001173">
    <property type="entry name" value="Glyco_trans_2-like"/>
</dbReference>
<keyword evidence="6" id="KW-1133">Transmembrane helix</keyword>
<dbReference type="Gene3D" id="3.90.550.10">
    <property type="entry name" value="Spore Coat Polysaccharide Biosynthesis Protein SpsA, Chain A"/>
    <property type="match status" value="1"/>
</dbReference>
<dbReference type="InterPro" id="IPR029044">
    <property type="entry name" value="Nucleotide-diphossugar_trans"/>
</dbReference>
<dbReference type="InterPro" id="IPR050256">
    <property type="entry name" value="Glycosyltransferase_2"/>
</dbReference>
<keyword evidence="2" id="KW-0328">Glycosyltransferase</keyword>
<evidence type="ECO:0000256" key="6">
    <source>
        <dbReference type="ARBA" id="ARBA00022989"/>
    </source>
</evidence>
<gene>
    <name evidence="9" type="ORF">METZ01_LOCUS59543</name>
</gene>
<name>A0A381ST81_9ZZZZ</name>
<keyword evidence="4" id="KW-0812">Transmembrane</keyword>
<keyword evidence="5" id="KW-0448">Lipopolysaccharide biosynthesis</keyword>
<dbReference type="EMBL" id="UINC01003480">
    <property type="protein sequence ID" value="SVA06689.1"/>
    <property type="molecule type" value="Genomic_DNA"/>
</dbReference>
<organism evidence="9">
    <name type="scientific">marine metagenome</name>
    <dbReference type="NCBI Taxonomy" id="408172"/>
    <lineage>
        <taxon>unclassified sequences</taxon>
        <taxon>metagenomes</taxon>
        <taxon>ecological metagenomes</taxon>
    </lineage>
</organism>
<keyword evidence="1" id="KW-1003">Cell membrane</keyword>
<keyword evidence="3" id="KW-0808">Transferase</keyword>
<dbReference type="GO" id="GO:0099621">
    <property type="term" value="F:undecaprenyl-phosphate 4-deoxy-4-formamido-L-arabinose transferase activity"/>
    <property type="evidence" value="ECO:0007669"/>
    <property type="project" value="TreeGrafter"/>
</dbReference>
<dbReference type="PANTHER" id="PTHR48090:SF3">
    <property type="entry name" value="UNDECAPRENYL-PHOSPHATE 4-DEOXY-4-FORMAMIDO-L-ARABINOSE TRANSFERASE"/>
    <property type="match status" value="1"/>
</dbReference>
<evidence type="ECO:0000256" key="7">
    <source>
        <dbReference type="ARBA" id="ARBA00023136"/>
    </source>
</evidence>
<evidence type="ECO:0000256" key="1">
    <source>
        <dbReference type="ARBA" id="ARBA00022475"/>
    </source>
</evidence>
<dbReference type="CDD" id="cd04187">
    <property type="entry name" value="DPM1_like_bac"/>
    <property type="match status" value="1"/>
</dbReference>
<dbReference type="Pfam" id="PF00535">
    <property type="entry name" value="Glycos_transf_2"/>
    <property type="match status" value="1"/>
</dbReference>
<dbReference type="SUPFAM" id="SSF53448">
    <property type="entry name" value="Nucleotide-diphospho-sugar transferases"/>
    <property type="match status" value="1"/>
</dbReference>
<feature type="domain" description="Glycosyltransferase 2-like" evidence="8">
    <location>
        <begin position="16"/>
        <end position="155"/>
    </location>
</feature>
<proteinExistence type="predicted"/>
<dbReference type="GO" id="GO:0005886">
    <property type="term" value="C:plasma membrane"/>
    <property type="evidence" value="ECO:0007669"/>
    <property type="project" value="TreeGrafter"/>
</dbReference>